<dbReference type="RefSeq" id="WP_283399787.1">
    <property type="nucleotide sequence ID" value="NZ_FXUB01000001.1"/>
</dbReference>
<sequence length="320" mass="37462">METIKITLEPETSFITPLQSDTLFGQFCWLYFYLYGKEKLEALLEDFDENPFIVFSDGLPEGFLPMPQMVYSKESEDVIIYKKFKQFKKFKFVEKNLLLSAKTPDSLFKKFLSLPDKQSIENYFLVSPWKKQSFFRVSIDRLTGTAKKGLLFENQEFFAGYIDKEKEKRFKVEIHARFNPDRIKFEQIKKIFEAIGVVGFGAKRTWGKGKFKIVSIKKEEFKEPENSKTFISLSTGLPKEEEIEDFYAEFFTKYPKHPNDINSKSVFKAPIVLTKAGSIFKASEKKKIYGMSFNISKKPEFSSFIHSAKILPLFLEFEPW</sequence>
<dbReference type="Pfam" id="PF03787">
    <property type="entry name" value="RAMPs"/>
    <property type="match status" value="1"/>
</dbReference>
<comment type="caution">
    <text evidence="6">The sequence shown here is derived from an EMBL/GenBank/DDBJ whole genome shotgun (WGS) entry which is preliminary data.</text>
</comment>
<keyword evidence="7" id="KW-1185">Reference proteome</keyword>
<feature type="domain" description="CRISPR type III-associated protein" evidence="5">
    <location>
        <begin position="18"/>
        <end position="212"/>
    </location>
</feature>
<dbReference type="Proteomes" id="UP001157911">
    <property type="component" value="Unassembled WGS sequence"/>
</dbReference>
<evidence type="ECO:0000256" key="1">
    <source>
        <dbReference type="ARBA" id="ARBA00005772"/>
    </source>
</evidence>
<protein>
    <recommendedName>
        <fullName evidence="2">CRISPR system Cms protein Csm4</fullName>
    </recommendedName>
</protein>
<evidence type="ECO:0000313" key="6">
    <source>
        <dbReference type="EMBL" id="SMP05098.1"/>
    </source>
</evidence>
<evidence type="ECO:0000259" key="5">
    <source>
        <dbReference type="Pfam" id="PF03787"/>
    </source>
</evidence>
<name>A0ABY1NB48_9BACT</name>
<reference evidence="6 7" key="1">
    <citation type="submission" date="2017-05" db="EMBL/GenBank/DDBJ databases">
        <authorList>
            <person name="Varghese N."/>
            <person name="Submissions S."/>
        </authorList>
    </citation>
    <scope>NUCLEOTIDE SEQUENCE [LARGE SCALE GENOMIC DNA]</scope>
    <source>
        <strain evidence="6 7">DSM 15522</strain>
    </source>
</reference>
<keyword evidence="4" id="KW-0051">Antiviral defense</keyword>
<evidence type="ECO:0000256" key="2">
    <source>
        <dbReference type="ARBA" id="ARBA00016109"/>
    </source>
</evidence>
<keyword evidence="3" id="KW-0694">RNA-binding</keyword>
<evidence type="ECO:0000256" key="4">
    <source>
        <dbReference type="ARBA" id="ARBA00023118"/>
    </source>
</evidence>
<proteinExistence type="inferred from homology"/>
<dbReference type="EMBL" id="FXUB01000001">
    <property type="protein sequence ID" value="SMP05098.1"/>
    <property type="molecule type" value="Genomic_DNA"/>
</dbReference>
<gene>
    <name evidence="6" type="ORF">SAMN06265339_0279</name>
</gene>
<organism evidence="6 7">
    <name type="scientific">Desulfurobacterium pacificum</name>
    <dbReference type="NCBI Taxonomy" id="240166"/>
    <lineage>
        <taxon>Bacteria</taxon>
        <taxon>Pseudomonadati</taxon>
        <taxon>Aquificota</taxon>
        <taxon>Aquificia</taxon>
        <taxon>Desulfurobacteriales</taxon>
        <taxon>Desulfurobacteriaceae</taxon>
        <taxon>Desulfurobacterium</taxon>
    </lineage>
</organism>
<evidence type="ECO:0000313" key="7">
    <source>
        <dbReference type="Proteomes" id="UP001157911"/>
    </source>
</evidence>
<dbReference type="InterPro" id="IPR005510">
    <property type="entry name" value="Csm4"/>
</dbReference>
<comment type="similarity">
    <text evidence="1">Belongs to the CRISPR-associated Csm4 family.</text>
</comment>
<accession>A0ABY1NB48</accession>
<dbReference type="NCBIfam" id="TIGR01903">
    <property type="entry name" value="cas5_csm4"/>
    <property type="match status" value="1"/>
</dbReference>
<evidence type="ECO:0000256" key="3">
    <source>
        <dbReference type="ARBA" id="ARBA00022884"/>
    </source>
</evidence>
<dbReference type="InterPro" id="IPR005537">
    <property type="entry name" value="RAMP_III_fam"/>
</dbReference>